<gene>
    <name evidence="2" type="ORF">FRACYDRAFT_234498</name>
</gene>
<dbReference type="InParanoid" id="A0A1E7FRU6"/>
<keyword evidence="3" id="KW-1185">Reference proteome</keyword>
<dbReference type="Proteomes" id="UP000095751">
    <property type="component" value="Unassembled WGS sequence"/>
</dbReference>
<dbReference type="OrthoDB" id="49190at2759"/>
<feature type="region of interest" description="Disordered" evidence="1">
    <location>
        <begin position="77"/>
        <end position="100"/>
    </location>
</feature>
<evidence type="ECO:0000313" key="3">
    <source>
        <dbReference type="Proteomes" id="UP000095751"/>
    </source>
</evidence>
<proteinExistence type="predicted"/>
<feature type="compositionally biased region" description="Acidic residues" evidence="1">
    <location>
        <begin position="198"/>
        <end position="220"/>
    </location>
</feature>
<sequence>MEQEKKLDSNNKIDETNSMSDNDTATDACLFPCASSCTLLDDDQARIRNYNFSLLFSRPIVGSILPPVGVVEENTTTTTTIDDDEISPLEENPNNPTPTPTSLIDQQWSLEERLQNLNKTLPSSFKSTDERMSEVNKGLNKLGLSLYTQKEPFARFATEELPKSEEEQIDEIMNQATDEANVEDQIIINNNNQSTKEVEEDENFEDSDDDDDDDDEGDLLLDDDQLFMNLLTSKIKLKGAQRDMRKALAEFDNISM</sequence>
<organism evidence="2 3">
    <name type="scientific">Fragilariopsis cylindrus CCMP1102</name>
    <dbReference type="NCBI Taxonomy" id="635003"/>
    <lineage>
        <taxon>Eukaryota</taxon>
        <taxon>Sar</taxon>
        <taxon>Stramenopiles</taxon>
        <taxon>Ochrophyta</taxon>
        <taxon>Bacillariophyta</taxon>
        <taxon>Bacillariophyceae</taxon>
        <taxon>Bacillariophycidae</taxon>
        <taxon>Bacillariales</taxon>
        <taxon>Bacillariaceae</taxon>
        <taxon>Fragilariopsis</taxon>
    </lineage>
</organism>
<feature type="region of interest" description="Disordered" evidence="1">
    <location>
        <begin position="183"/>
        <end position="220"/>
    </location>
</feature>
<feature type="region of interest" description="Disordered" evidence="1">
    <location>
        <begin position="1"/>
        <end position="24"/>
    </location>
</feature>
<evidence type="ECO:0000256" key="1">
    <source>
        <dbReference type="SAM" id="MobiDB-lite"/>
    </source>
</evidence>
<dbReference type="AlphaFoldDB" id="A0A1E7FRU6"/>
<evidence type="ECO:0000313" key="2">
    <source>
        <dbReference type="EMBL" id="OEU20866.1"/>
    </source>
</evidence>
<dbReference type="KEGG" id="fcy:FRACYDRAFT_234498"/>
<dbReference type="EMBL" id="KV784354">
    <property type="protein sequence ID" value="OEU20866.1"/>
    <property type="molecule type" value="Genomic_DNA"/>
</dbReference>
<feature type="compositionally biased region" description="Basic and acidic residues" evidence="1">
    <location>
        <begin position="1"/>
        <end position="15"/>
    </location>
</feature>
<reference evidence="2 3" key="1">
    <citation type="submission" date="2016-09" db="EMBL/GenBank/DDBJ databases">
        <title>Extensive genetic diversity and differential bi-allelic expression allows diatom success in the polar Southern Ocean.</title>
        <authorList>
            <consortium name="DOE Joint Genome Institute"/>
            <person name="Mock T."/>
            <person name="Otillar R.P."/>
            <person name="Strauss J."/>
            <person name="Dupont C."/>
            <person name="Frickenhaus S."/>
            <person name="Maumus F."/>
            <person name="Mcmullan M."/>
            <person name="Sanges R."/>
            <person name="Schmutz J."/>
            <person name="Toseland A."/>
            <person name="Valas R."/>
            <person name="Veluchamy A."/>
            <person name="Ward B.J."/>
            <person name="Allen A."/>
            <person name="Barry K."/>
            <person name="Falciatore A."/>
            <person name="Ferrante M."/>
            <person name="Fortunato A.E."/>
            <person name="Gloeckner G."/>
            <person name="Gruber A."/>
            <person name="Hipkin R."/>
            <person name="Janech M."/>
            <person name="Kroth P."/>
            <person name="Leese F."/>
            <person name="Lindquist E."/>
            <person name="Lyon B.R."/>
            <person name="Martin J."/>
            <person name="Mayer C."/>
            <person name="Parker M."/>
            <person name="Quesneville H."/>
            <person name="Raymond J."/>
            <person name="Uhlig C."/>
            <person name="Valentin K.U."/>
            <person name="Worden A.Z."/>
            <person name="Armbrust E.V."/>
            <person name="Bowler C."/>
            <person name="Green B."/>
            <person name="Moulton V."/>
            <person name="Van Oosterhout C."/>
            <person name="Grigoriev I."/>
        </authorList>
    </citation>
    <scope>NUCLEOTIDE SEQUENCE [LARGE SCALE GENOMIC DNA]</scope>
    <source>
        <strain evidence="2 3">CCMP1102</strain>
    </source>
</reference>
<protein>
    <submittedName>
        <fullName evidence="2">Uncharacterized protein</fullName>
    </submittedName>
</protein>
<name>A0A1E7FRU6_9STRA</name>
<accession>A0A1E7FRU6</accession>